<dbReference type="PROSITE" id="PS51755">
    <property type="entry name" value="OMPR_PHOB"/>
    <property type="match status" value="1"/>
</dbReference>
<dbReference type="Proteomes" id="UP000199480">
    <property type="component" value="Chromosome I"/>
</dbReference>
<dbReference type="CDD" id="cd00383">
    <property type="entry name" value="trans_reg_C"/>
    <property type="match status" value="1"/>
</dbReference>
<dbReference type="PROSITE" id="PS50110">
    <property type="entry name" value="RESPONSE_REGULATORY"/>
    <property type="match status" value="1"/>
</dbReference>
<dbReference type="GO" id="GO:0000156">
    <property type="term" value="F:phosphorelay response regulator activity"/>
    <property type="evidence" value="ECO:0007669"/>
    <property type="project" value="TreeGrafter"/>
</dbReference>
<dbReference type="InterPro" id="IPR016032">
    <property type="entry name" value="Sig_transdc_resp-reg_C-effctor"/>
</dbReference>
<keyword evidence="3 8" id="KW-0597">Phosphoprotein</keyword>
<dbReference type="RefSeq" id="WP_090863567.1">
    <property type="nucleotide sequence ID" value="NZ_LT629759.1"/>
</dbReference>
<dbReference type="PANTHER" id="PTHR48111">
    <property type="entry name" value="REGULATOR OF RPOS"/>
    <property type="match status" value="1"/>
</dbReference>
<dbReference type="InterPro" id="IPR001789">
    <property type="entry name" value="Sig_transdc_resp-reg_receiver"/>
</dbReference>
<dbReference type="FunFam" id="3.40.50.2300:FF:000021">
    <property type="entry name" value="Two-component system response regulator KdpE"/>
    <property type="match status" value="1"/>
</dbReference>
<dbReference type="AlphaFoldDB" id="A0A1H1N5L7"/>
<evidence type="ECO:0000313" key="14">
    <source>
        <dbReference type="Proteomes" id="UP000199480"/>
    </source>
</evidence>
<keyword evidence="6 9" id="KW-0238">DNA-binding</keyword>
<evidence type="ECO:0000256" key="9">
    <source>
        <dbReference type="PROSITE-ProRule" id="PRU01091"/>
    </source>
</evidence>
<evidence type="ECO:0000256" key="6">
    <source>
        <dbReference type="ARBA" id="ARBA00023125"/>
    </source>
</evidence>
<dbReference type="SUPFAM" id="SSF46894">
    <property type="entry name" value="C-terminal effector domain of the bipartite response regulators"/>
    <property type="match status" value="1"/>
</dbReference>
<evidence type="ECO:0000259" key="11">
    <source>
        <dbReference type="PROSITE" id="PS50110"/>
    </source>
</evidence>
<dbReference type="Pfam" id="PF00072">
    <property type="entry name" value="Response_reg"/>
    <property type="match status" value="1"/>
</dbReference>
<feature type="region of interest" description="Disordered" evidence="10">
    <location>
        <begin position="1"/>
        <end position="22"/>
    </location>
</feature>
<evidence type="ECO:0000256" key="1">
    <source>
        <dbReference type="ARBA" id="ARBA00004496"/>
    </source>
</evidence>
<dbReference type="SMART" id="SM00862">
    <property type="entry name" value="Trans_reg_C"/>
    <property type="match status" value="1"/>
</dbReference>
<sequence>MSSDATPIEPSAPAAPATSAASAASGAPAPTILVVEDDPEVRAFVAATLDAHGYAHRGASTGREAIALAATSAPDIILLDLGLPDIDGIEVVRAIRAWSVVPIIVVSARSEDADKIGALDAGADDYVCKPFSVGELLARIRATERHLAIATAARAADPAGARPASPAGAPGAAAAPGATSFSASAAPAPAVFRDGGLAIDYSAGVVTLDGAEVHLTPIEYRLLCLLSRNVGKVLTHRYILDQVWGSRDDSAAAGAGGAGRPSGQAGDLATLRVYMGSLRKKIERDTAHPRYIQTHVGVGYRMMSV</sequence>
<dbReference type="Gene3D" id="3.40.50.2300">
    <property type="match status" value="1"/>
</dbReference>
<evidence type="ECO:0000256" key="10">
    <source>
        <dbReference type="SAM" id="MobiDB-lite"/>
    </source>
</evidence>
<dbReference type="EMBL" id="LT629759">
    <property type="protein sequence ID" value="SDR94015.1"/>
    <property type="molecule type" value="Genomic_DNA"/>
</dbReference>
<gene>
    <name evidence="13" type="ORF">SAMN04489857_1696</name>
</gene>
<reference evidence="14" key="1">
    <citation type="submission" date="2016-10" db="EMBL/GenBank/DDBJ databases">
        <authorList>
            <person name="Varghese N."/>
            <person name="Submissions S."/>
        </authorList>
    </citation>
    <scope>NUCLEOTIDE SEQUENCE [LARGE SCALE GENOMIC DNA]</scope>
    <source>
        <strain evidence="14">DSM 22620</strain>
    </source>
</reference>
<dbReference type="PANTHER" id="PTHR48111:SF50">
    <property type="entry name" value="KDP OPERON TRANSCRIPTIONAL REGULATORY PROTEIN KDPE"/>
    <property type="match status" value="1"/>
</dbReference>
<comment type="subcellular location">
    <subcellularLocation>
        <location evidence="1">Cytoplasm</location>
    </subcellularLocation>
</comment>
<name>A0A1H1N5L7_9ACTN</name>
<feature type="domain" description="Response regulatory" evidence="11">
    <location>
        <begin position="31"/>
        <end position="144"/>
    </location>
</feature>
<evidence type="ECO:0000256" key="3">
    <source>
        <dbReference type="ARBA" id="ARBA00022553"/>
    </source>
</evidence>
<evidence type="ECO:0000256" key="4">
    <source>
        <dbReference type="ARBA" id="ARBA00023012"/>
    </source>
</evidence>
<dbReference type="GO" id="GO:0000987">
    <property type="term" value="F:cis-regulatory region sequence-specific DNA binding"/>
    <property type="evidence" value="ECO:0007669"/>
    <property type="project" value="UniProtKB-ARBA"/>
</dbReference>
<proteinExistence type="predicted"/>
<feature type="modified residue" description="4-aspartylphosphate" evidence="8">
    <location>
        <position position="80"/>
    </location>
</feature>
<dbReference type="InterPro" id="IPR036388">
    <property type="entry name" value="WH-like_DNA-bd_sf"/>
</dbReference>
<dbReference type="InterPro" id="IPR011006">
    <property type="entry name" value="CheY-like_superfamily"/>
</dbReference>
<dbReference type="Pfam" id="PF00486">
    <property type="entry name" value="Trans_reg_C"/>
    <property type="match status" value="2"/>
</dbReference>
<dbReference type="SUPFAM" id="SSF52172">
    <property type="entry name" value="CheY-like"/>
    <property type="match status" value="1"/>
</dbReference>
<dbReference type="GO" id="GO:0032993">
    <property type="term" value="C:protein-DNA complex"/>
    <property type="evidence" value="ECO:0007669"/>
    <property type="project" value="TreeGrafter"/>
</dbReference>
<evidence type="ECO:0000256" key="8">
    <source>
        <dbReference type="PROSITE-ProRule" id="PRU00169"/>
    </source>
</evidence>
<dbReference type="GO" id="GO:0042802">
    <property type="term" value="F:identical protein binding"/>
    <property type="evidence" value="ECO:0007669"/>
    <property type="project" value="UniProtKB-ARBA"/>
</dbReference>
<evidence type="ECO:0000256" key="2">
    <source>
        <dbReference type="ARBA" id="ARBA00022490"/>
    </source>
</evidence>
<dbReference type="GO" id="GO:0005829">
    <property type="term" value="C:cytosol"/>
    <property type="evidence" value="ECO:0007669"/>
    <property type="project" value="TreeGrafter"/>
</dbReference>
<evidence type="ECO:0000313" key="13">
    <source>
        <dbReference type="EMBL" id="SDR94015.1"/>
    </source>
</evidence>
<evidence type="ECO:0000256" key="5">
    <source>
        <dbReference type="ARBA" id="ARBA00023015"/>
    </source>
</evidence>
<dbReference type="InterPro" id="IPR001867">
    <property type="entry name" value="OmpR/PhoB-type_DNA-bd"/>
</dbReference>
<feature type="domain" description="OmpR/PhoB-type" evidence="12">
    <location>
        <begin position="189"/>
        <end position="304"/>
    </location>
</feature>
<dbReference type="OrthoDB" id="9775518at2"/>
<organism evidence="13 14">
    <name type="scientific">Parafannyhessea umbonata</name>
    <dbReference type="NCBI Taxonomy" id="604330"/>
    <lineage>
        <taxon>Bacteria</taxon>
        <taxon>Bacillati</taxon>
        <taxon>Actinomycetota</taxon>
        <taxon>Coriobacteriia</taxon>
        <taxon>Coriobacteriales</taxon>
        <taxon>Atopobiaceae</taxon>
        <taxon>Parafannyhessea</taxon>
    </lineage>
</organism>
<keyword evidence="4" id="KW-0902">Two-component regulatory system</keyword>
<evidence type="ECO:0000256" key="7">
    <source>
        <dbReference type="ARBA" id="ARBA00023163"/>
    </source>
</evidence>
<dbReference type="SMART" id="SM00448">
    <property type="entry name" value="REC"/>
    <property type="match status" value="1"/>
</dbReference>
<feature type="DNA-binding region" description="OmpR/PhoB-type" evidence="9">
    <location>
        <begin position="189"/>
        <end position="304"/>
    </location>
</feature>
<keyword evidence="2" id="KW-0963">Cytoplasm</keyword>
<dbReference type="CDD" id="cd17620">
    <property type="entry name" value="REC_OmpR_KdpE-like"/>
    <property type="match status" value="1"/>
</dbReference>
<dbReference type="Gene3D" id="1.10.10.10">
    <property type="entry name" value="Winged helix-like DNA-binding domain superfamily/Winged helix DNA-binding domain"/>
    <property type="match status" value="1"/>
</dbReference>
<keyword evidence="5" id="KW-0805">Transcription regulation</keyword>
<dbReference type="GeneID" id="78501030"/>
<keyword evidence="7" id="KW-0804">Transcription</keyword>
<dbReference type="GO" id="GO:0045893">
    <property type="term" value="P:positive regulation of DNA-templated transcription"/>
    <property type="evidence" value="ECO:0007669"/>
    <property type="project" value="UniProtKB-ARBA"/>
</dbReference>
<protein>
    <submittedName>
        <fullName evidence="13">Two component transcriptional regulator, winged helix family</fullName>
    </submittedName>
</protein>
<accession>A0A1H1N5L7</accession>
<dbReference type="InterPro" id="IPR039420">
    <property type="entry name" value="WalR-like"/>
</dbReference>
<evidence type="ECO:0000259" key="12">
    <source>
        <dbReference type="PROSITE" id="PS51755"/>
    </source>
</evidence>